<evidence type="ECO:0000313" key="3">
    <source>
        <dbReference type="Proteomes" id="UP001303046"/>
    </source>
</evidence>
<reference evidence="2 3" key="1">
    <citation type="submission" date="2023-08" db="EMBL/GenBank/DDBJ databases">
        <title>A Necator americanus chromosomal reference genome.</title>
        <authorList>
            <person name="Ilik V."/>
            <person name="Petrzelkova K.J."/>
            <person name="Pardy F."/>
            <person name="Fuh T."/>
            <person name="Niatou-Singa F.S."/>
            <person name="Gouil Q."/>
            <person name="Baker L."/>
            <person name="Ritchie M.E."/>
            <person name="Jex A.R."/>
            <person name="Gazzola D."/>
            <person name="Li H."/>
            <person name="Toshio Fujiwara R."/>
            <person name="Zhan B."/>
            <person name="Aroian R.V."/>
            <person name="Pafco B."/>
            <person name="Schwarz E.M."/>
        </authorList>
    </citation>
    <scope>NUCLEOTIDE SEQUENCE [LARGE SCALE GENOMIC DNA]</scope>
    <source>
        <strain evidence="2 3">Aroian</strain>
        <tissue evidence="2">Whole animal</tissue>
    </source>
</reference>
<name>A0ABR1CW78_NECAM</name>
<organism evidence="2 3">
    <name type="scientific">Necator americanus</name>
    <name type="common">Human hookworm</name>
    <dbReference type="NCBI Taxonomy" id="51031"/>
    <lineage>
        <taxon>Eukaryota</taxon>
        <taxon>Metazoa</taxon>
        <taxon>Ecdysozoa</taxon>
        <taxon>Nematoda</taxon>
        <taxon>Chromadorea</taxon>
        <taxon>Rhabditida</taxon>
        <taxon>Rhabditina</taxon>
        <taxon>Rhabditomorpha</taxon>
        <taxon>Strongyloidea</taxon>
        <taxon>Ancylostomatidae</taxon>
        <taxon>Bunostominae</taxon>
        <taxon>Necator</taxon>
    </lineage>
</organism>
<gene>
    <name evidence="2" type="primary">Necator_chrIII.g10822</name>
    <name evidence="2" type="ORF">RB195_010057</name>
</gene>
<evidence type="ECO:0000313" key="2">
    <source>
        <dbReference type="EMBL" id="KAK6742567.1"/>
    </source>
</evidence>
<accession>A0ABR1CW78</accession>
<evidence type="ECO:0000256" key="1">
    <source>
        <dbReference type="SAM" id="MobiDB-lite"/>
    </source>
</evidence>
<feature type="region of interest" description="Disordered" evidence="1">
    <location>
        <begin position="1"/>
        <end position="31"/>
    </location>
</feature>
<sequence>MLTASAKPVPKLPPRREPRTVYNYKSKAGNPSSTRILLETRQVWNASKSQRELRTTDCKVAKAKVPEVFEGCDDGRSMRLASQAEDIP</sequence>
<dbReference type="EMBL" id="JAVFWL010000003">
    <property type="protein sequence ID" value="KAK6742567.1"/>
    <property type="molecule type" value="Genomic_DNA"/>
</dbReference>
<protein>
    <submittedName>
        <fullName evidence="2">Uncharacterized protein</fullName>
    </submittedName>
</protein>
<keyword evidence="3" id="KW-1185">Reference proteome</keyword>
<comment type="caution">
    <text evidence="2">The sequence shown here is derived from an EMBL/GenBank/DDBJ whole genome shotgun (WGS) entry which is preliminary data.</text>
</comment>
<proteinExistence type="predicted"/>
<dbReference type="Proteomes" id="UP001303046">
    <property type="component" value="Unassembled WGS sequence"/>
</dbReference>